<evidence type="ECO:0000256" key="8">
    <source>
        <dbReference type="ARBA" id="ARBA00048905"/>
    </source>
</evidence>
<dbReference type="EMBL" id="CAJNON010000044">
    <property type="protein sequence ID" value="CAF0857747.1"/>
    <property type="molecule type" value="Genomic_DNA"/>
</dbReference>
<dbReference type="InterPro" id="IPR050134">
    <property type="entry name" value="NAD-dep_sirtuin_deacylases"/>
</dbReference>
<name>A0A813WMT5_9BILA</name>
<keyword evidence="11" id="KW-0175">Coiled coil</keyword>
<dbReference type="Pfam" id="PF02146">
    <property type="entry name" value="SIR2"/>
    <property type="match status" value="1"/>
</dbReference>
<dbReference type="Proteomes" id="UP000663891">
    <property type="component" value="Unassembled WGS sequence"/>
</dbReference>
<keyword evidence="2" id="KW-0808">Transferase</keyword>
<protein>
    <recommendedName>
        <fullName evidence="12">Deacetylase sirtuin-type domain-containing protein</fullName>
    </recommendedName>
</protein>
<dbReference type="PROSITE" id="PS50305">
    <property type="entry name" value="SIRTUIN"/>
    <property type="match status" value="1"/>
</dbReference>
<comment type="catalytic activity">
    <reaction evidence="8">
        <text>N(6)-tetradecanoyl-L-lysyl-[protein] + NAD(+) + H2O = 2''-O-tetradecanoyl-ADP-D-ribose + nicotinamide + L-lysyl-[protein]</text>
        <dbReference type="Rhea" id="RHEA:70567"/>
        <dbReference type="Rhea" id="RHEA-COMP:9752"/>
        <dbReference type="Rhea" id="RHEA-COMP:15437"/>
        <dbReference type="ChEBI" id="CHEBI:15377"/>
        <dbReference type="ChEBI" id="CHEBI:17154"/>
        <dbReference type="ChEBI" id="CHEBI:29969"/>
        <dbReference type="ChEBI" id="CHEBI:57540"/>
        <dbReference type="ChEBI" id="CHEBI:141129"/>
        <dbReference type="ChEBI" id="CHEBI:189674"/>
    </reaction>
    <physiologicalReaction direction="left-to-right" evidence="8">
        <dbReference type="Rhea" id="RHEA:70568"/>
    </physiologicalReaction>
</comment>
<evidence type="ECO:0000256" key="9">
    <source>
        <dbReference type="PROSITE-ProRule" id="PRU00236"/>
    </source>
</evidence>
<evidence type="ECO:0000259" key="12">
    <source>
        <dbReference type="PROSITE" id="PS50305"/>
    </source>
</evidence>
<keyword evidence="3 9" id="KW-0479">Metal-binding</keyword>
<keyword evidence="6" id="KW-0520">NAD</keyword>
<dbReference type="Gene3D" id="3.40.50.1220">
    <property type="entry name" value="TPP-binding domain"/>
    <property type="match status" value="1"/>
</dbReference>
<dbReference type="Gene3D" id="2.120.10.30">
    <property type="entry name" value="TolB, C-terminal domain"/>
    <property type="match status" value="3"/>
</dbReference>
<dbReference type="GO" id="GO:0070403">
    <property type="term" value="F:NAD+ binding"/>
    <property type="evidence" value="ECO:0007669"/>
    <property type="project" value="InterPro"/>
</dbReference>
<comment type="cofactor">
    <cofactor evidence="1">
        <name>Zn(2+)</name>
        <dbReference type="ChEBI" id="CHEBI:29105"/>
    </cofactor>
</comment>
<feature type="binding site" evidence="9">
    <location>
        <position position="231"/>
    </location>
    <ligand>
        <name>Zn(2+)</name>
        <dbReference type="ChEBI" id="CHEBI:29105"/>
    </ligand>
</feature>
<evidence type="ECO:0000256" key="10">
    <source>
        <dbReference type="PROSITE-ProRule" id="PRU00504"/>
    </source>
</evidence>
<dbReference type="Gene3D" id="3.30.1600.10">
    <property type="entry name" value="SIR2/SIRT2 'Small Domain"/>
    <property type="match status" value="1"/>
</dbReference>
<evidence type="ECO:0000256" key="4">
    <source>
        <dbReference type="ARBA" id="ARBA00022737"/>
    </source>
</evidence>
<gene>
    <name evidence="13" type="ORF">VCS650_LOCUS7023</name>
</gene>
<feature type="coiled-coil region" evidence="11">
    <location>
        <begin position="440"/>
        <end position="483"/>
    </location>
</feature>
<dbReference type="InterPro" id="IPR003000">
    <property type="entry name" value="Sirtuin"/>
</dbReference>
<dbReference type="OrthoDB" id="420264at2759"/>
<accession>A0A813WMT5</accession>
<evidence type="ECO:0000313" key="14">
    <source>
        <dbReference type="Proteomes" id="UP000663891"/>
    </source>
</evidence>
<dbReference type="InterPro" id="IPR026591">
    <property type="entry name" value="Sirtuin_cat_small_dom_sf"/>
</dbReference>
<dbReference type="GO" id="GO:0046872">
    <property type="term" value="F:metal ion binding"/>
    <property type="evidence" value="ECO:0007669"/>
    <property type="project" value="UniProtKB-KW"/>
</dbReference>
<evidence type="ECO:0000313" key="13">
    <source>
        <dbReference type="EMBL" id="CAF0857747.1"/>
    </source>
</evidence>
<feature type="domain" description="Deacetylase sirtuin-type" evidence="12">
    <location>
        <begin position="71"/>
        <end position="345"/>
    </location>
</feature>
<evidence type="ECO:0000256" key="3">
    <source>
        <dbReference type="ARBA" id="ARBA00022723"/>
    </source>
</evidence>
<dbReference type="InterPro" id="IPR026590">
    <property type="entry name" value="Ssirtuin_cat_dom"/>
</dbReference>
<evidence type="ECO:0000256" key="7">
    <source>
        <dbReference type="ARBA" id="ARBA00048378"/>
    </source>
</evidence>
<feature type="binding site" evidence="9">
    <location>
        <position position="234"/>
    </location>
    <ligand>
        <name>Zn(2+)</name>
        <dbReference type="ChEBI" id="CHEBI:29105"/>
    </ligand>
</feature>
<keyword evidence="4" id="KW-0677">Repeat</keyword>
<organism evidence="13 14">
    <name type="scientific">Adineta steineri</name>
    <dbReference type="NCBI Taxonomy" id="433720"/>
    <lineage>
        <taxon>Eukaryota</taxon>
        <taxon>Metazoa</taxon>
        <taxon>Spiralia</taxon>
        <taxon>Gnathifera</taxon>
        <taxon>Rotifera</taxon>
        <taxon>Eurotatoria</taxon>
        <taxon>Bdelloidea</taxon>
        <taxon>Adinetida</taxon>
        <taxon>Adinetidae</taxon>
        <taxon>Adineta</taxon>
    </lineage>
</organism>
<evidence type="ECO:0000256" key="1">
    <source>
        <dbReference type="ARBA" id="ARBA00001947"/>
    </source>
</evidence>
<evidence type="ECO:0000256" key="2">
    <source>
        <dbReference type="ARBA" id="ARBA00022679"/>
    </source>
</evidence>
<reference evidence="13" key="1">
    <citation type="submission" date="2021-02" db="EMBL/GenBank/DDBJ databases">
        <authorList>
            <person name="Nowell W R."/>
        </authorList>
    </citation>
    <scope>NUCLEOTIDE SEQUENCE</scope>
</reference>
<feature type="binding site" evidence="9">
    <location>
        <position position="207"/>
    </location>
    <ligand>
        <name>Zn(2+)</name>
        <dbReference type="ChEBI" id="CHEBI:29105"/>
    </ligand>
</feature>
<dbReference type="AlphaFoldDB" id="A0A813WMT5"/>
<dbReference type="GO" id="GO:0005634">
    <property type="term" value="C:nucleus"/>
    <property type="evidence" value="ECO:0007669"/>
    <property type="project" value="TreeGrafter"/>
</dbReference>
<evidence type="ECO:0000256" key="5">
    <source>
        <dbReference type="ARBA" id="ARBA00022833"/>
    </source>
</evidence>
<proteinExistence type="predicted"/>
<comment type="caution">
    <text evidence="13">The sequence shown here is derived from an EMBL/GenBank/DDBJ whole genome shotgun (WGS) entry which is preliminary data.</text>
</comment>
<dbReference type="PANTHER" id="PTHR11085:SF6">
    <property type="entry name" value="NAD-DEPENDENT PROTEIN DEACETYLASE SIRTUIN-2"/>
    <property type="match status" value="1"/>
</dbReference>
<sequence length="846" mass="96257">MATGEVFTIKLIEINVLFSNLEPNQSKTMSASEELDAKIAELNQMMNNCTNLIGAMFGMAPNETDETDESPVLKSFDLRGAVEYMSNCSNIIIMSGAGMSTSAGIPDFRTPGTGLYSRLEKYNLPDPQAIFTLDFFRENPKPFFLLAKELYPNNFKPTPAHHFIQLLNEKGKLLRVFTQNIDSLERVVSIPPEKIVEAHGTFFTNHCLDCQKEYSLDYVKEIIFNDEIPHCDECSGIIKPDIVFFGENLPKRYGECVSTDFPQCDFLIIMGTSLQVAPFNTLISRVNKKCPRLLINMEPAGNTAVAWEPLTNVLKFDSAKNYRDVFHKSSCDDGVVEMTKLLGWQNDFEKLLGKKTVSQSSKTLLPKNAIATPTIRSSVTMNNSKPTKAQTTVTGASSVSNCMAMANTKTQCFKCNKEKITYPCKGCLKELCLTHLTEHQQILNDELNHITNEYNEFKQRINEQKQNAQNDLLLKQIDQWERNSIEIIQQKAEECRKIVMGHLPTFFNNIEKKFNNLNEQIKEIHSENECNEINLNYLRSQFIEITQELNNPLKVSIKEDPPSFINEISIVLSKISKFNKWKENAITVAGGNRQGQELNQLYYPYGIFIDKNKTIFVADCLNNRIVAWECNANEGKIIAGGNKEGNRMNQLNGPRDVTVDQQNIDCYGLAIDKNGFLYVSDWKKNEVRRWKTEEYNNEGIVVVGGNGQGNKFNQLNYPTFIFVDEDQSVYVSDTNNNRVMKWRKDAKEGRIVAGGNGEGRNLNQLYRPQGIIVRDFGEIYVADCWNDRIMRWCEGKEEGEIVAGGNGKGNQTNQLDRPMGLSFDDEENLYVVDFWNNRIEKFEIVL</sequence>
<feature type="repeat" description="NHL" evidence="10">
    <location>
        <begin position="709"/>
        <end position="745"/>
    </location>
</feature>
<dbReference type="PANTHER" id="PTHR11085">
    <property type="entry name" value="NAD-DEPENDENT PROTEIN DEACYLASE SIRTUIN-5, MITOCHONDRIAL-RELATED"/>
    <property type="match status" value="1"/>
</dbReference>
<keyword evidence="5 9" id="KW-0862">Zinc</keyword>
<dbReference type="SUPFAM" id="SSF101898">
    <property type="entry name" value="NHL repeat"/>
    <property type="match status" value="1"/>
</dbReference>
<dbReference type="CDD" id="cd05819">
    <property type="entry name" value="NHL"/>
    <property type="match status" value="1"/>
</dbReference>
<dbReference type="InterPro" id="IPR001258">
    <property type="entry name" value="NHL_repeat"/>
</dbReference>
<feature type="active site" description="Proton acceptor" evidence="9">
    <location>
        <position position="199"/>
    </location>
</feature>
<dbReference type="SUPFAM" id="SSF52467">
    <property type="entry name" value="DHS-like NAD/FAD-binding domain"/>
    <property type="match status" value="1"/>
</dbReference>
<dbReference type="CDD" id="cd01408">
    <property type="entry name" value="SIRT1"/>
    <property type="match status" value="1"/>
</dbReference>
<dbReference type="PROSITE" id="PS51125">
    <property type="entry name" value="NHL"/>
    <property type="match status" value="1"/>
</dbReference>
<comment type="catalytic activity">
    <reaction evidence="7">
        <text>N(6)-hexadecanoyl-L-lysyl-[protein] + NAD(+) + H2O = 2''-O-hexadecanoyl-ADP-D-ribose + nicotinamide + L-lysyl-[protein]</text>
        <dbReference type="Rhea" id="RHEA:70563"/>
        <dbReference type="Rhea" id="RHEA-COMP:9752"/>
        <dbReference type="Rhea" id="RHEA-COMP:14175"/>
        <dbReference type="ChEBI" id="CHEBI:15377"/>
        <dbReference type="ChEBI" id="CHEBI:17154"/>
        <dbReference type="ChEBI" id="CHEBI:29969"/>
        <dbReference type="ChEBI" id="CHEBI:57540"/>
        <dbReference type="ChEBI" id="CHEBI:138936"/>
        <dbReference type="ChEBI" id="CHEBI:189673"/>
    </reaction>
    <physiologicalReaction direction="left-to-right" evidence="7">
        <dbReference type="Rhea" id="RHEA:70564"/>
    </physiologicalReaction>
</comment>
<dbReference type="GO" id="GO:0017136">
    <property type="term" value="F:histone deacetylase activity, NAD-dependent"/>
    <property type="evidence" value="ECO:0007669"/>
    <property type="project" value="TreeGrafter"/>
</dbReference>
<evidence type="ECO:0000256" key="6">
    <source>
        <dbReference type="ARBA" id="ARBA00023027"/>
    </source>
</evidence>
<feature type="binding site" evidence="9">
    <location>
        <position position="210"/>
    </location>
    <ligand>
        <name>Zn(2+)</name>
        <dbReference type="ChEBI" id="CHEBI:29105"/>
    </ligand>
</feature>
<dbReference type="InterPro" id="IPR011042">
    <property type="entry name" value="6-blade_b-propeller_TolB-like"/>
</dbReference>
<dbReference type="InterPro" id="IPR029035">
    <property type="entry name" value="DHS-like_NAD/FAD-binding_dom"/>
</dbReference>
<evidence type="ECO:0000256" key="11">
    <source>
        <dbReference type="SAM" id="Coils"/>
    </source>
</evidence>